<evidence type="ECO:0000313" key="8">
    <source>
        <dbReference type="Proteomes" id="UP001596457"/>
    </source>
</evidence>
<dbReference type="InterPro" id="IPR000160">
    <property type="entry name" value="GGDEF_dom"/>
</dbReference>
<feature type="transmembrane region" description="Helical" evidence="2">
    <location>
        <begin position="186"/>
        <end position="205"/>
    </location>
</feature>
<dbReference type="SUPFAM" id="SSF55781">
    <property type="entry name" value="GAF domain-like"/>
    <property type="match status" value="1"/>
</dbReference>
<dbReference type="InterPro" id="IPR035919">
    <property type="entry name" value="EAL_sf"/>
</dbReference>
<evidence type="ECO:0000259" key="4">
    <source>
        <dbReference type="PROSITE" id="PS50113"/>
    </source>
</evidence>
<dbReference type="InterPro" id="IPR001610">
    <property type="entry name" value="PAC"/>
</dbReference>
<dbReference type="Pfam" id="PF13185">
    <property type="entry name" value="GAF_2"/>
    <property type="match status" value="1"/>
</dbReference>
<dbReference type="PROSITE" id="PS50112">
    <property type="entry name" value="PAS"/>
    <property type="match status" value="2"/>
</dbReference>
<feature type="transmembrane region" description="Helical" evidence="2">
    <location>
        <begin position="147"/>
        <end position="166"/>
    </location>
</feature>
<dbReference type="SMART" id="SM00086">
    <property type="entry name" value="PAC"/>
    <property type="match status" value="1"/>
</dbReference>
<evidence type="ECO:0000256" key="2">
    <source>
        <dbReference type="SAM" id="Phobius"/>
    </source>
</evidence>
<comment type="caution">
    <text evidence="7">The sequence shown here is derived from an EMBL/GenBank/DDBJ whole genome shotgun (WGS) entry which is preliminary data.</text>
</comment>
<name>A0ABW2SHR1_9BURK</name>
<dbReference type="Proteomes" id="UP001596457">
    <property type="component" value="Unassembled WGS sequence"/>
</dbReference>
<dbReference type="SUPFAM" id="SSF55073">
    <property type="entry name" value="Nucleotide cyclase"/>
    <property type="match status" value="1"/>
</dbReference>
<dbReference type="SMART" id="SM00091">
    <property type="entry name" value="PAS"/>
    <property type="match status" value="2"/>
</dbReference>
<dbReference type="CDD" id="cd01948">
    <property type="entry name" value="EAL"/>
    <property type="match status" value="1"/>
</dbReference>
<dbReference type="SMART" id="SM00052">
    <property type="entry name" value="EAL"/>
    <property type="match status" value="1"/>
</dbReference>
<feature type="transmembrane region" description="Helical" evidence="2">
    <location>
        <begin position="212"/>
        <end position="232"/>
    </location>
</feature>
<keyword evidence="8" id="KW-1185">Reference proteome</keyword>
<dbReference type="InterPro" id="IPR000014">
    <property type="entry name" value="PAS"/>
</dbReference>
<dbReference type="RefSeq" id="WP_382203359.1">
    <property type="nucleotide sequence ID" value="NZ_JBHTBZ010000068.1"/>
</dbReference>
<feature type="domain" description="GGDEF" evidence="6">
    <location>
        <begin position="730"/>
        <end position="862"/>
    </location>
</feature>
<evidence type="ECO:0000313" key="7">
    <source>
        <dbReference type="EMBL" id="MFC7462517.1"/>
    </source>
</evidence>
<feature type="transmembrane region" description="Helical" evidence="2">
    <location>
        <begin position="12"/>
        <end position="30"/>
    </location>
</feature>
<dbReference type="PROSITE" id="PS50113">
    <property type="entry name" value="PAC"/>
    <property type="match status" value="1"/>
</dbReference>
<dbReference type="InterPro" id="IPR052155">
    <property type="entry name" value="Biofilm_reg_signaling"/>
</dbReference>
<dbReference type="EMBL" id="JBHTBZ010000068">
    <property type="protein sequence ID" value="MFC7462517.1"/>
    <property type="molecule type" value="Genomic_DNA"/>
</dbReference>
<dbReference type="CDD" id="cd01949">
    <property type="entry name" value="GGDEF"/>
    <property type="match status" value="1"/>
</dbReference>
<keyword evidence="2" id="KW-0812">Transmembrane</keyword>
<dbReference type="PROSITE" id="PS50887">
    <property type="entry name" value="GGDEF"/>
    <property type="match status" value="1"/>
</dbReference>
<accession>A0ABW2SHR1</accession>
<dbReference type="InterPro" id="IPR013767">
    <property type="entry name" value="PAS_fold"/>
</dbReference>
<dbReference type="InterPro" id="IPR043128">
    <property type="entry name" value="Rev_trsase/Diguanyl_cyclase"/>
</dbReference>
<dbReference type="InterPro" id="IPR029787">
    <property type="entry name" value="Nucleotide_cyclase"/>
</dbReference>
<dbReference type="Pfam" id="PF00989">
    <property type="entry name" value="PAS"/>
    <property type="match status" value="1"/>
</dbReference>
<feature type="domain" description="PAS" evidence="3">
    <location>
        <begin position="276"/>
        <end position="346"/>
    </location>
</feature>
<dbReference type="PANTHER" id="PTHR44757">
    <property type="entry name" value="DIGUANYLATE CYCLASE DGCP"/>
    <property type="match status" value="1"/>
</dbReference>
<dbReference type="Pfam" id="PF00563">
    <property type="entry name" value="EAL"/>
    <property type="match status" value="1"/>
</dbReference>
<dbReference type="SMART" id="SM00267">
    <property type="entry name" value="GGDEF"/>
    <property type="match status" value="1"/>
</dbReference>
<dbReference type="InterPro" id="IPR033425">
    <property type="entry name" value="MASE3"/>
</dbReference>
<dbReference type="InterPro" id="IPR013656">
    <property type="entry name" value="PAS_4"/>
</dbReference>
<feature type="domain" description="PAS" evidence="3">
    <location>
        <begin position="573"/>
        <end position="619"/>
    </location>
</feature>
<dbReference type="PANTHER" id="PTHR44757:SF2">
    <property type="entry name" value="BIOFILM ARCHITECTURE MAINTENANCE PROTEIN MBAA"/>
    <property type="match status" value="1"/>
</dbReference>
<sequence>MFHPSHHSESRLLRVWLLVLLAGLILVLWLPAPDAARGLAGYVPLHTTLEVLAMAVAAMVFGTSWATQRYRVDGRAVVLGVAFLGVGLLDLAHTLSYEGMPDFVTPSGSEKAINFWLAARALAAASMLLVAFWPRPWGRWLDRLSRHAALAGVLALVLLVHWLVLFHPQLLPRTFVPGSGLTPFKLAFEYGLIAAYGLAGLGYLHHLRQARAFGAAPLAAAAFTMAMSEFFFTRYANVTDIYNLLGHVYKVLAYGFLYRALFVESVQSPFQALQAAQARQQATLDTLPDLLFEIDDNGVYQSVHATETDKLAAPVVELVGRNIREVLPPDAVAQCHAAMAEARRDGVSRGKRLQLVVPDGVRHFELSVARASDGVGGGGAHFLVLSRDVTQAVRQEQQLRFEAELNAALLDLETYTEGDDESDVLRRGARQAKRLTGSGLAFVYLVHENQQDTELAAWVRRSGPNGPQLSLGEPEPPPPLVLDRSAGWLGALHLREPVVGPGQPKGSHPAQTGDGTPRGVGFASVPVVDGGLVRLLLVVSDGPAAYDASAVQALRMLAATLWNLVKRRRQDAVIHQLSEALDQSPYPVVITDADVCIQYANRAFGEVSGYAPAEVLGHNPRLLQSGQTPSSTYADMWRHLSQDQPWQGEFINQRKDGQVYVERAVVYPIRDGAGRLSHYVAHKEDVTLRKSAEERLRQLSEFDALTGLLNKKAFDERLRQAVAQADQHQGQVALLWFDLDNFKSVNDSLGHSAGDELLLAYSQRLRALFGPPFALGRYSGDTFVAIVPDTEQSAVALLAQEALSRLQSPVTTQGSALALSASAGIAMYPGDAPGASLLAAAAETAMYRVKEEGRNGFRFFAPDMQAHTQRSLALAAELRQAASRGELHLVFQPQCALGSRHMVGAEALLRWQHPTWGAVSPGEFIPLAEQTGVIVDIGLWVVEQVVLKLRDWLDAGLPVGCVAINVSAIQFAQPDLVERLLGVLQQHGVSTDHVEIELTEAVALRDPAGAGIKIQHLKDAGFRVSIDDFGTGYSSMSYLKRYALDKLKIDQSFIRDLAHDAGDQAIVTAIVKMAHSLGLSTIAEGVETAEQQAFLEAVGCDEIQGYLYSRPIEATAFEAFVRAQA</sequence>
<gene>
    <name evidence="7" type="ORF">ACFQU0_19010</name>
</gene>
<protein>
    <submittedName>
        <fullName evidence="7">EAL domain-containing protein</fullName>
    </submittedName>
</protein>
<dbReference type="NCBIfam" id="TIGR00254">
    <property type="entry name" value="GGDEF"/>
    <property type="match status" value="1"/>
</dbReference>
<keyword evidence="2" id="KW-1133">Transmembrane helix</keyword>
<organism evidence="7 8">
    <name type="scientific">Hydrogenophaga defluvii</name>
    <dbReference type="NCBI Taxonomy" id="249410"/>
    <lineage>
        <taxon>Bacteria</taxon>
        <taxon>Pseudomonadati</taxon>
        <taxon>Pseudomonadota</taxon>
        <taxon>Betaproteobacteria</taxon>
        <taxon>Burkholderiales</taxon>
        <taxon>Comamonadaceae</taxon>
        <taxon>Hydrogenophaga</taxon>
    </lineage>
</organism>
<evidence type="ECO:0000259" key="3">
    <source>
        <dbReference type="PROSITE" id="PS50112"/>
    </source>
</evidence>
<reference evidence="8" key="1">
    <citation type="journal article" date="2019" name="Int. J. Syst. Evol. Microbiol.">
        <title>The Global Catalogue of Microorganisms (GCM) 10K type strain sequencing project: providing services to taxonomists for standard genome sequencing and annotation.</title>
        <authorList>
            <consortium name="The Broad Institute Genomics Platform"/>
            <consortium name="The Broad Institute Genome Sequencing Center for Infectious Disease"/>
            <person name="Wu L."/>
            <person name="Ma J."/>
        </authorList>
    </citation>
    <scope>NUCLEOTIDE SEQUENCE [LARGE SCALE GENOMIC DNA]</scope>
    <source>
        <strain evidence="8">CCUG 53903</strain>
    </source>
</reference>
<feature type="domain" description="EAL" evidence="5">
    <location>
        <begin position="871"/>
        <end position="1125"/>
    </location>
</feature>
<dbReference type="InterPro" id="IPR035965">
    <property type="entry name" value="PAS-like_dom_sf"/>
</dbReference>
<dbReference type="Pfam" id="PF17159">
    <property type="entry name" value="MASE3"/>
    <property type="match status" value="1"/>
</dbReference>
<feature type="transmembrane region" description="Helical" evidence="2">
    <location>
        <begin position="76"/>
        <end position="95"/>
    </location>
</feature>
<feature type="domain" description="PAC" evidence="4">
    <location>
        <begin position="644"/>
        <end position="698"/>
    </location>
</feature>
<dbReference type="NCBIfam" id="TIGR00229">
    <property type="entry name" value="sensory_box"/>
    <property type="match status" value="1"/>
</dbReference>
<dbReference type="Pfam" id="PF00990">
    <property type="entry name" value="GGDEF"/>
    <property type="match status" value="1"/>
</dbReference>
<keyword evidence="2" id="KW-0472">Membrane</keyword>
<evidence type="ECO:0000259" key="5">
    <source>
        <dbReference type="PROSITE" id="PS50883"/>
    </source>
</evidence>
<feature type="transmembrane region" description="Helical" evidence="2">
    <location>
        <begin position="115"/>
        <end position="135"/>
    </location>
</feature>
<dbReference type="Gene3D" id="3.30.70.270">
    <property type="match status" value="1"/>
</dbReference>
<dbReference type="SUPFAM" id="SSF141868">
    <property type="entry name" value="EAL domain-like"/>
    <property type="match status" value="1"/>
</dbReference>
<dbReference type="InterPro" id="IPR001633">
    <property type="entry name" value="EAL_dom"/>
</dbReference>
<feature type="region of interest" description="Disordered" evidence="1">
    <location>
        <begin position="498"/>
        <end position="518"/>
    </location>
</feature>
<evidence type="ECO:0000259" key="6">
    <source>
        <dbReference type="PROSITE" id="PS50887"/>
    </source>
</evidence>
<dbReference type="InterPro" id="IPR000700">
    <property type="entry name" value="PAS-assoc_C"/>
</dbReference>
<dbReference type="Pfam" id="PF08448">
    <property type="entry name" value="PAS_4"/>
    <property type="match status" value="1"/>
</dbReference>
<proteinExistence type="predicted"/>
<dbReference type="Gene3D" id="3.30.450.20">
    <property type="entry name" value="PAS domain"/>
    <property type="match status" value="2"/>
</dbReference>
<dbReference type="InterPro" id="IPR003018">
    <property type="entry name" value="GAF"/>
</dbReference>
<feature type="transmembrane region" description="Helical" evidence="2">
    <location>
        <begin position="42"/>
        <end position="64"/>
    </location>
</feature>
<dbReference type="SUPFAM" id="SSF55785">
    <property type="entry name" value="PYP-like sensor domain (PAS domain)"/>
    <property type="match status" value="2"/>
</dbReference>
<dbReference type="Gene3D" id="3.20.20.450">
    <property type="entry name" value="EAL domain"/>
    <property type="match status" value="1"/>
</dbReference>
<dbReference type="PROSITE" id="PS50883">
    <property type="entry name" value="EAL"/>
    <property type="match status" value="1"/>
</dbReference>
<dbReference type="CDD" id="cd00130">
    <property type="entry name" value="PAS"/>
    <property type="match status" value="1"/>
</dbReference>
<evidence type="ECO:0000256" key="1">
    <source>
        <dbReference type="SAM" id="MobiDB-lite"/>
    </source>
</evidence>